<comment type="caution">
    <text evidence="1">The sequence shown here is derived from an EMBL/GenBank/DDBJ whole genome shotgun (WGS) entry which is preliminary data.</text>
</comment>
<feature type="non-terminal residue" evidence="1">
    <location>
        <position position="247"/>
    </location>
</feature>
<proteinExistence type="predicted"/>
<name>A0A0F8ZTU3_9ZZZZ</name>
<dbReference type="EMBL" id="LAZR01046132">
    <property type="protein sequence ID" value="KKK97248.1"/>
    <property type="molecule type" value="Genomic_DNA"/>
</dbReference>
<organism evidence="1">
    <name type="scientific">marine sediment metagenome</name>
    <dbReference type="NCBI Taxonomy" id="412755"/>
    <lineage>
        <taxon>unclassified sequences</taxon>
        <taxon>metagenomes</taxon>
        <taxon>ecological metagenomes</taxon>
    </lineage>
</organism>
<sequence length="247" mass="26437">MNFHTLSEAKKFINDTIYEKGYVSKSSHTFEMDELNIESYSAAIRTPDAQLTGVAGAVATFNVGDTEYGSIPGGYSAGDYALLIMPSTTAIPAVEGDNTTITGSANTIVAGVAGDLDFPIDSATKVAIEKAGATTFSLTIEGTSPVAYASVFSARYLSSISLTADRDRDATIVYEVWDWVANDWIELGTFTEQSTNAWIPNSYPYTAYKAVGDEIAGKDTIKSDTDAWKTRITITYTGVTATVIPSF</sequence>
<reference evidence="1" key="1">
    <citation type="journal article" date="2015" name="Nature">
        <title>Complex archaea that bridge the gap between prokaryotes and eukaryotes.</title>
        <authorList>
            <person name="Spang A."/>
            <person name="Saw J.H."/>
            <person name="Jorgensen S.L."/>
            <person name="Zaremba-Niedzwiedzka K."/>
            <person name="Martijn J."/>
            <person name="Lind A.E."/>
            <person name="van Eijk R."/>
            <person name="Schleper C."/>
            <person name="Guy L."/>
            <person name="Ettema T.J."/>
        </authorList>
    </citation>
    <scope>NUCLEOTIDE SEQUENCE</scope>
</reference>
<evidence type="ECO:0000313" key="1">
    <source>
        <dbReference type="EMBL" id="KKK97248.1"/>
    </source>
</evidence>
<accession>A0A0F8ZTU3</accession>
<dbReference type="AlphaFoldDB" id="A0A0F8ZTU3"/>
<protein>
    <submittedName>
        <fullName evidence="1">Uncharacterized protein</fullName>
    </submittedName>
</protein>
<gene>
    <name evidence="1" type="ORF">LCGC14_2654640</name>
</gene>